<evidence type="ECO:0000313" key="3">
    <source>
        <dbReference type="Proteomes" id="UP001295684"/>
    </source>
</evidence>
<reference evidence="2" key="1">
    <citation type="submission" date="2023-07" db="EMBL/GenBank/DDBJ databases">
        <authorList>
            <consortium name="AG Swart"/>
            <person name="Singh M."/>
            <person name="Singh A."/>
            <person name="Seah K."/>
            <person name="Emmerich C."/>
        </authorList>
    </citation>
    <scope>NUCLEOTIDE SEQUENCE</scope>
    <source>
        <strain evidence="2">DP1</strain>
    </source>
</reference>
<dbReference type="AlphaFoldDB" id="A0AAD1XIW9"/>
<dbReference type="InterPro" id="IPR038648">
    <property type="entry name" value="PHR_sf"/>
</dbReference>
<evidence type="ECO:0000313" key="2">
    <source>
        <dbReference type="EMBL" id="CAI2373546.1"/>
    </source>
</evidence>
<evidence type="ECO:0000259" key="1">
    <source>
        <dbReference type="Pfam" id="PF08005"/>
    </source>
</evidence>
<dbReference type="Proteomes" id="UP001295684">
    <property type="component" value="Unassembled WGS sequence"/>
</dbReference>
<dbReference type="EMBL" id="CAMPGE010014897">
    <property type="protein sequence ID" value="CAI2373546.1"/>
    <property type="molecule type" value="Genomic_DNA"/>
</dbReference>
<dbReference type="Pfam" id="PF08005">
    <property type="entry name" value="PHR"/>
    <property type="match status" value="1"/>
</dbReference>
<proteinExistence type="predicted"/>
<sequence length="367" mass="41923">MEKIQKNHYQTKKDLIWRATLDEDIIPFVNLKPSLKELTQEEMKKNDAPDQFNFSEANVFRGFTKGAQPVFNKDKLIYNFKTNKWFKVLDLKTDNQYNPTWASLSIRDGAETVEISKPEEFAEYKNTLKVFINVNFSEGDSSVIEVNPKIYEKFETAFENALQGVGAQMMSYKFFFNGKEISKDDCIANLENVTEGSTILASEGLGKPSVFKRFPDSNPNSSWSNSGRYCDGLAFIPNQNIRLSGFTTFASSNDSQYEMRYTVDIGGTIVEEDTVVATGWEEDIYYRHKLKGIYQVQANQKFEIIVWIAKSLTNNDYVSTYSGNNGYNYADVENEHMGLFKIEQASKSDNGTSVYGGHFPEIFYYLG</sequence>
<accession>A0AAD1XIW9</accession>
<feature type="domain" description="PHR" evidence="1">
    <location>
        <begin position="213"/>
        <end position="365"/>
    </location>
</feature>
<dbReference type="InterPro" id="IPR012983">
    <property type="entry name" value="PHR"/>
</dbReference>
<comment type="caution">
    <text evidence="2">The sequence shown here is derived from an EMBL/GenBank/DDBJ whole genome shotgun (WGS) entry which is preliminary data.</text>
</comment>
<gene>
    <name evidence="2" type="ORF">ECRASSUSDP1_LOCUS14892</name>
</gene>
<keyword evidence="3" id="KW-1185">Reference proteome</keyword>
<protein>
    <recommendedName>
        <fullName evidence="1">PHR domain-containing protein</fullName>
    </recommendedName>
</protein>
<name>A0AAD1XIW9_EUPCR</name>
<dbReference type="Gene3D" id="2.60.120.820">
    <property type="entry name" value="PHR domain"/>
    <property type="match status" value="1"/>
</dbReference>
<organism evidence="2 3">
    <name type="scientific">Euplotes crassus</name>
    <dbReference type="NCBI Taxonomy" id="5936"/>
    <lineage>
        <taxon>Eukaryota</taxon>
        <taxon>Sar</taxon>
        <taxon>Alveolata</taxon>
        <taxon>Ciliophora</taxon>
        <taxon>Intramacronucleata</taxon>
        <taxon>Spirotrichea</taxon>
        <taxon>Hypotrichia</taxon>
        <taxon>Euplotida</taxon>
        <taxon>Euplotidae</taxon>
        <taxon>Moneuplotes</taxon>
    </lineage>
</organism>